<dbReference type="AlphaFoldDB" id="A0A2P4X5C4"/>
<evidence type="ECO:0008006" key="3">
    <source>
        <dbReference type="Google" id="ProtNLM"/>
    </source>
</evidence>
<accession>A0A2P4X5C4</accession>
<reference evidence="1 2" key="1">
    <citation type="journal article" date="2017" name="Genome Biol. Evol.">
        <title>Phytophthora megakarya and P. palmivora, closely related causal agents of cacao black pod rot, underwent increases in genome sizes and gene numbers by different mechanisms.</title>
        <authorList>
            <person name="Ali S.S."/>
            <person name="Shao J."/>
            <person name="Lary D.J."/>
            <person name="Kronmiller B."/>
            <person name="Shen D."/>
            <person name="Strem M.D."/>
            <person name="Amoako-Attah I."/>
            <person name="Akrofi A.Y."/>
            <person name="Begoude B.A."/>
            <person name="Ten Hoopen G.M."/>
            <person name="Coulibaly K."/>
            <person name="Kebe B.I."/>
            <person name="Melnick R.L."/>
            <person name="Guiltinan M.J."/>
            <person name="Tyler B.M."/>
            <person name="Meinhardt L.W."/>
            <person name="Bailey B.A."/>
        </authorList>
    </citation>
    <scope>NUCLEOTIDE SEQUENCE [LARGE SCALE GENOMIC DNA]</scope>
    <source>
        <strain evidence="2">sbr112.9</strain>
    </source>
</reference>
<proteinExistence type="predicted"/>
<keyword evidence="2" id="KW-1185">Reference proteome</keyword>
<evidence type="ECO:0000313" key="1">
    <source>
        <dbReference type="EMBL" id="POM60757.1"/>
    </source>
</evidence>
<evidence type="ECO:0000313" key="2">
    <source>
        <dbReference type="Proteomes" id="UP000237271"/>
    </source>
</evidence>
<sequence length="230" mass="26223">MISISLELEYLNCLVLEKSSFTRNEFTQRRVPVKGNDFAVENAYGNSWLFVFHKKYTNNMKALLLDPRIKSKAATIVSDCAALARVENELQYEHDTIFKMIKERELIGRECKNSEPEPVRGCNRGIPHASSVMVALPDVEMPTENDELRAAYDDLLLKSRNSWNQWKGLVVKWPCSTSTGKYYALQLYREVDILAWLRDIGQVGFPAVAALARIYLSKPLSTAPQESFLI</sequence>
<dbReference type="Proteomes" id="UP000237271">
    <property type="component" value="Unassembled WGS sequence"/>
</dbReference>
<protein>
    <recommendedName>
        <fullName evidence="3">HAT C-terminal dimerisation domain-containing protein</fullName>
    </recommendedName>
</protein>
<comment type="caution">
    <text evidence="1">The sequence shown here is derived from an EMBL/GenBank/DDBJ whole genome shotgun (WGS) entry which is preliminary data.</text>
</comment>
<gene>
    <name evidence="1" type="ORF">PHPALM_30347</name>
</gene>
<organism evidence="1 2">
    <name type="scientific">Phytophthora palmivora</name>
    <dbReference type="NCBI Taxonomy" id="4796"/>
    <lineage>
        <taxon>Eukaryota</taxon>
        <taxon>Sar</taxon>
        <taxon>Stramenopiles</taxon>
        <taxon>Oomycota</taxon>
        <taxon>Peronosporomycetes</taxon>
        <taxon>Peronosporales</taxon>
        <taxon>Peronosporaceae</taxon>
        <taxon>Phytophthora</taxon>
    </lineage>
</organism>
<dbReference type="EMBL" id="NCKW01016832">
    <property type="protein sequence ID" value="POM60757.1"/>
    <property type="molecule type" value="Genomic_DNA"/>
</dbReference>
<name>A0A2P4X5C4_9STRA</name>
<dbReference type="OrthoDB" id="124913at2759"/>